<dbReference type="NCBIfam" id="TIGR00374">
    <property type="entry name" value="flippase-like domain"/>
    <property type="match status" value="1"/>
</dbReference>
<dbReference type="EMBL" id="CP073721">
    <property type="protein sequence ID" value="UWZ40073.1"/>
    <property type="molecule type" value="Genomic_DNA"/>
</dbReference>
<dbReference type="Proteomes" id="UP001058271">
    <property type="component" value="Chromosome"/>
</dbReference>
<evidence type="ECO:0000256" key="1">
    <source>
        <dbReference type="ARBA" id="ARBA00004651"/>
    </source>
</evidence>
<dbReference type="PANTHER" id="PTHR39087">
    <property type="entry name" value="UPF0104 MEMBRANE PROTEIN MJ1595"/>
    <property type="match status" value="1"/>
</dbReference>
<keyword evidence="4 7" id="KW-1133">Transmembrane helix</keyword>
<keyword evidence="9" id="KW-1185">Reference proteome</keyword>
<feature type="transmembrane region" description="Helical" evidence="7">
    <location>
        <begin position="290"/>
        <end position="309"/>
    </location>
</feature>
<evidence type="ECO:0000256" key="4">
    <source>
        <dbReference type="ARBA" id="ARBA00022989"/>
    </source>
</evidence>
<sequence>MKGNRKRVLRIAALLVVLVVAGITLKDDLPDPGQILTTLTSADPWWLGLAAVAEMTSLRHFALQQRRLLAGFGVPMSVPRAVAVTFTRSAISFSLPAGSAVSAGFAFRQFRTAGASRRTAGEVAVLSSVLSGVALVLMYAVVVPVPSLFGSGRAAGNGDTLVLVLTLLVVALVVFAFDFWRSLRSGRGSSPGVPRAGDEDHDEDHPGGDSSPERHGGGVRDSVRRTVADLRALPRHSWVLSLLHATVNWGLDFACLAATTAAFGIDVSLLRLATVYLTVQLVRQIPISPGGLGVVEVALLAGLVSAGAARGPAAAAMLVYRLLSCWMIIPLGLLAYATLRRRRPEEPAEPSTPAMAGRT</sequence>
<proteinExistence type="predicted"/>
<feature type="region of interest" description="Disordered" evidence="6">
    <location>
        <begin position="187"/>
        <end position="221"/>
    </location>
</feature>
<comment type="subcellular location">
    <subcellularLocation>
        <location evidence="1">Cell membrane</location>
        <topology evidence="1">Multi-pass membrane protein</topology>
    </subcellularLocation>
</comment>
<keyword evidence="3 7" id="KW-0812">Transmembrane</keyword>
<evidence type="ECO:0000256" key="2">
    <source>
        <dbReference type="ARBA" id="ARBA00022475"/>
    </source>
</evidence>
<evidence type="ECO:0000313" key="9">
    <source>
        <dbReference type="Proteomes" id="UP001058271"/>
    </source>
</evidence>
<dbReference type="RefSeq" id="WP_260729519.1">
    <property type="nucleotide sequence ID" value="NZ_BAAABS010000066.1"/>
</dbReference>
<accession>A0ABY5ZD59</accession>
<feature type="transmembrane region" description="Helical" evidence="7">
    <location>
        <begin position="161"/>
        <end position="180"/>
    </location>
</feature>
<evidence type="ECO:0000313" key="8">
    <source>
        <dbReference type="EMBL" id="UWZ40073.1"/>
    </source>
</evidence>
<organism evidence="8 9">
    <name type="scientific">Dactylosporangium roseum</name>
    <dbReference type="NCBI Taxonomy" id="47989"/>
    <lineage>
        <taxon>Bacteria</taxon>
        <taxon>Bacillati</taxon>
        <taxon>Actinomycetota</taxon>
        <taxon>Actinomycetes</taxon>
        <taxon>Micromonosporales</taxon>
        <taxon>Micromonosporaceae</taxon>
        <taxon>Dactylosporangium</taxon>
    </lineage>
</organism>
<evidence type="ECO:0000256" key="5">
    <source>
        <dbReference type="ARBA" id="ARBA00023136"/>
    </source>
</evidence>
<feature type="compositionally biased region" description="Basic and acidic residues" evidence="6">
    <location>
        <begin position="203"/>
        <end position="221"/>
    </location>
</feature>
<evidence type="ECO:0000256" key="6">
    <source>
        <dbReference type="SAM" id="MobiDB-lite"/>
    </source>
</evidence>
<keyword evidence="2" id="KW-1003">Cell membrane</keyword>
<feature type="transmembrane region" description="Helical" evidence="7">
    <location>
        <begin position="123"/>
        <end position="141"/>
    </location>
</feature>
<evidence type="ECO:0000256" key="3">
    <source>
        <dbReference type="ARBA" id="ARBA00022692"/>
    </source>
</evidence>
<evidence type="ECO:0000256" key="7">
    <source>
        <dbReference type="SAM" id="Phobius"/>
    </source>
</evidence>
<dbReference type="InterPro" id="IPR022791">
    <property type="entry name" value="L-PG_synthase/AglD"/>
</dbReference>
<feature type="transmembrane region" description="Helical" evidence="7">
    <location>
        <begin position="315"/>
        <end position="337"/>
    </location>
</feature>
<feature type="transmembrane region" description="Helical" evidence="7">
    <location>
        <begin position="7"/>
        <end position="25"/>
    </location>
</feature>
<dbReference type="PANTHER" id="PTHR39087:SF2">
    <property type="entry name" value="UPF0104 MEMBRANE PROTEIN MJ1595"/>
    <property type="match status" value="1"/>
</dbReference>
<name>A0ABY5ZD59_9ACTN</name>
<gene>
    <name evidence="8" type="ORF">Drose_18855</name>
</gene>
<keyword evidence="5 7" id="KW-0472">Membrane</keyword>
<protein>
    <submittedName>
        <fullName evidence="8">UPF0104 family protein</fullName>
    </submittedName>
</protein>
<reference evidence="8" key="1">
    <citation type="submission" date="2021-04" db="EMBL/GenBank/DDBJ databases">
        <title>Biosynthetic gene clusters of Dactylosporangioum roseum.</title>
        <authorList>
            <person name="Hartkoorn R.C."/>
            <person name="Beaudoing E."/>
            <person name="Hot D."/>
            <person name="Moureu S."/>
        </authorList>
    </citation>
    <scope>NUCLEOTIDE SEQUENCE</scope>
    <source>
        <strain evidence="8">NRRL B-16295</strain>
    </source>
</reference>
<dbReference type="Pfam" id="PF03706">
    <property type="entry name" value="LPG_synthase_TM"/>
    <property type="match status" value="1"/>
</dbReference>